<dbReference type="GO" id="GO:0016887">
    <property type="term" value="F:ATP hydrolysis activity"/>
    <property type="evidence" value="ECO:0007669"/>
    <property type="project" value="UniProtKB-UniRule"/>
</dbReference>
<feature type="domain" description="AAA+ ATPase" evidence="17">
    <location>
        <begin position="222"/>
        <end position="361"/>
    </location>
</feature>
<protein>
    <recommendedName>
        <fullName evidence="14">ATP-dependent zinc metalloprotease FtsH</fullName>
        <ecNumber evidence="14">3.4.24.-</ecNumber>
    </recommendedName>
</protein>
<dbReference type="FunFam" id="1.10.8.60:FF:000001">
    <property type="entry name" value="ATP-dependent zinc metalloprotease FtsH"/>
    <property type="match status" value="1"/>
</dbReference>
<evidence type="ECO:0000256" key="6">
    <source>
        <dbReference type="ARBA" id="ARBA00022741"/>
    </source>
</evidence>
<dbReference type="NCBIfam" id="TIGR01241">
    <property type="entry name" value="FtsH_fam"/>
    <property type="match status" value="1"/>
</dbReference>
<comment type="similarity">
    <text evidence="2 14">In the C-terminal section; belongs to the peptidase M41 family.</text>
</comment>
<feature type="compositionally biased region" description="Basic and acidic residues" evidence="16">
    <location>
        <begin position="668"/>
        <end position="683"/>
    </location>
</feature>
<evidence type="ECO:0000313" key="19">
    <source>
        <dbReference type="Proteomes" id="UP000177122"/>
    </source>
</evidence>
<dbReference type="SMART" id="SM00382">
    <property type="entry name" value="AAA"/>
    <property type="match status" value="1"/>
</dbReference>
<dbReference type="GO" id="GO:0005524">
    <property type="term" value="F:ATP binding"/>
    <property type="evidence" value="ECO:0007669"/>
    <property type="project" value="UniProtKB-UniRule"/>
</dbReference>
<feature type="binding site" evidence="14">
    <location>
        <begin position="230"/>
        <end position="237"/>
    </location>
    <ligand>
        <name>ATP</name>
        <dbReference type="ChEBI" id="CHEBI:30616"/>
    </ligand>
</feature>
<proteinExistence type="inferred from homology"/>
<evidence type="ECO:0000256" key="16">
    <source>
        <dbReference type="SAM" id="MobiDB-lite"/>
    </source>
</evidence>
<keyword evidence="9 14" id="KW-0067">ATP-binding</keyword>
<evidence type="ECO:0000256" key="12">
    <source>
        <dbReference type="ARBA" id="ARBA00023136"/>
    </source>
</evidence>
<feature type="binding site" evidence="14">
    <location>
        <position position="528"/>
    </location>
    <ligand>
        <name>Zn(2+)</name>
        <dbReference type="ChEBI" id="CHEBI:29105"/>
        <note>catalytic</note>
    </ligand>
</feature>
<comment type="function">
    <text evidence="14">Acts as a processive, ATP-dependent zinc metallopeptidase for both cytoplasmic and membrane proteins. Plays a role in the quality control of integral membrane proteins.</text>
</comment>
<dbReference type="Gene3D" id="3.40.50.300">
    <property type="entry name" value="P-loop containing nucleotide triphosphate hydrolases"/>
    <property type="match status" value="1"/>
</dbReference>
<dbReference type="PANTHER" id="PTHR23076">
    <property type="entry name" value="METALLOPROTEASE M41 FTSH"/>
    <property type="match status" value="1"/>
</dbReference>
<keyword evidence="5 14" id="KW-0479">Metal-binding</keyword>
<dbReference type="InterPro" id="IPR000642">
    <property type="entry name" value="Peptidase_M41"/>
</dbReference>
<evidence type="ECO:0000256" key="10">
    <source>
        <dbReference type="ARBA" id="ARBA00022989"/>
    </source>
</evidence>
<dbReference type="InterPro" id="IPR041569">
    <property type="entry name" value="AAA_lid_3"/>
</dbReference>
<dbReference type="InterPro" id="IPR005936">
    <property type="entry name" value="FtsH"/>
</dbReference>
<evidence type="ECO:0000256" key="2">
    <source>
        <dbReference type="ARBA" id="ARBA00010044"/>
    </source>
</evidence>
<accession>A0A1G2CY92</accession>
<dbReference type="HAMAP" id="MF_01458">
    <property type="entry name" value="FtsH"/>
    <property type="match status" value="1"/>
</dbReference>
<dbReference type="Pfam" id="PF01434">
    <property type="entry name" value="Peptidase_M41"/>
    <property type="match status" value="1"/>
</dbReference>
<gene>
    <name evidence="14" type="primary">ftsH</name>
    <name evidence="18" type="ORF">A2845_00965</name>
</gene>
<feature type="transmembrane region" description="Helical" evidence="14">
    <location>
        <begin position="29"/>
        <end position="50"/>
    </location>
</feature>
<name>A0A1G2CY92_9BACT</name>
<keyword evidence="8 14" id="KW-0862">Zinc</keyword>
<dbReference type="GO" id="GO:0006508">
    <property type="term" value="P:proteolysis"/>
    <property type="evidence" value="ECO:0007669"/>
    <property type="project" value="UniProtKB-KW"/>
</dbReference>
<feature type="transmembrane region" description="Helical" evidence="14">
    <location>
        <begin position="131"/>
        <end position="155"/>
    </location>
</feature>
<comment type="caution">
    <text evidence="18">The sequence shown here is derived from an EMBL/GenBank/DDBJ whole genome shotgun (WGS) entry which is preliminary data.</text>
</comment>
<evidence type="ECO:0000256" key="7">
    <source>
        <dbReference type="ARBA" id="ARBA00022801"/>
    </source>
</evidence>
<feature type="binding site" evidence="14">
    <location>
        <position position="452"/>
    </location>
    <ligand>
        <name>Zn(2+)</name>
        <dbReference type="ChEBI" id="CHEBI:29105"/>
        <note>catalytic</note>
    </ligand>
</feature>
<keyword evidence="3 14" id="KW-0645">Protease</keyword>
<evidence type="ECO:0000256" key="15">
    <source>
        <dbReference type="RuleBase" id="RU003651"/>
    </source>
</evidence>
<dbReference type="InterPro" id="IPR037219">
    <property type="entry name" value="Peptidase_M41-like"/>
</dbReference>
<feature type="compositionally biased region" description="Basic and acidic residues" evidence="16">
    <location>
        <begin position="10"/>
        <end position="21"/>
    </location>
</feature>
<evidence type="ECO:0000256" key="1">
    <source>
        <dbReference type="ARBA" id="ARBA00004370"/>
    </source>
</evidence>
<keyword evidence="10 14" id="KW-1133">Transmembrane helix</keyword>
<comment type="similarity">
    <text evidence="13 14">In the central section; belongs to the AAA ATPase family.</text>
</comment>
<evidence type="ECO:0000256" key="9">
    <source>
        <dbReference type="ARBA" id="ARBA00022840"/>
    </source>
</evidence>
<evidence type="ECO:0000256" key="8">
    <source>
        <dbReference type="ARBA" id="ARBA00022833"/>
    </source>
</evidence>
<dbReference type="FunFam" id="1.20.58.760:FF:000001">
    <property type="entry name" value="ATP-dependent zinc metalloprotease FtsH"/>
    <property type="match status" value="1"/>
</dbReference>
<dbReference type="InterPro" id="IPR003593">
    <property type="entry name" value="AAA+_ATPase"/>
</dbReference>
<feature type="compositionally biased region" description="Basic residues" evidence="16">
    <location>
        <begin position="684"/>
        <end position="693"/>
    </location>
</feature>
<evidence type="ECO:0000256" key="14">
    <source>
        <dbReference type="HAMAP-Rule" id="MF_01458"/>
    </source>
</evidence>
<keyword evidence="4 14" id="KW-0812">Transmembrane</keyword>
<comment type="similarity">
    <text evidence="15">Belongs to the AAA ATPase family.</text>
</comment>
<dbReference type="SUPFAM" id="SSF52540">
    <property type="entry name" value="P-loop containing nucleoside triphosphate hydrolases"/>
    <property type="match status" value="1"/>
</dbReference>
<dbReference type="GO" id="GO:0008270">
    <property type="term" value="F:zinc ion binding"/>
    <property type="evidence" value="ECO:0007669"/>
    <property type="project" value="UniProtKB-UniRule"/>
</dbReference>
<evidence type="ECO:0000256" key="11">
    <source>
        <dbReference type="ARBA" id="ARBA00023049"/>
    </source>
</evidence>
<dbReference type="EC" id="3.4.24.-" evidence="14"/>
<dbReference type="GO" id="GO:0004176">
    <property type="term" value="F:ATP-dependent peptidase activity"/>
    <property type="evidence" value="ECO:0007669"/>
    <property type="project" value="InterPro"/>
</dbReference>
<dbReference type="EMBL" id="MHLI01000004">
    <property type="protein sequence ID" value="OGZ06353.1"/>
    <property type="molecule type" value="Genomic_DNA"/>
</dbReference>
<organism evidence="18 19">
    <name type="scientific">Candidatus Lloydbacteria bacterium RIFCSPHIGHO2_01_FULL_49_22</name>
    <dbReference type="NCBI Taxonomy" id="1798658"/>
    <lineage>
        <taxon>Bacteria</taxon>
        <taxon>Candidatus Lloydiibacteriota</taxon>
    </lineage>
</organism>
<dbReference type="CDD" id="cd19501">
    <property type="entry name" value="RecA-like_FtsH"/>
    <property type="match status" value="1"/>
</dbReference>
<keyword evidence="14" id="KW-1003">Cell membrane</keyword>
<comment type="cofactor">
    <cofactor evidence="14">
        <name>Zn(2+)</name>
        <dbReference type="ChEBI" id="CHEBI:29105"/>
    </cofactor>
    <text evidence="14">Binds 1 zinc ion per subunit.</text>
</comment>
<dbReference type="GO" id="GO:0004222">
    <property type="term" value="F:metalloendopeptidase activity"/>
    <property type="evidence" value="ECO:0007669"/>
    <property type="project" value="InterPro"/>
</dbReference>
<dbReference type="InterPro" id="IPR003960">
    <property type="entry name" value="ATPase_AAA_CS"/>
</dbReference>
<dbReference type="InterPro" id="IPR027417">
    <property type="entry name" value="P-loop_NTPase"/>
</dbReference>
<evidence type="ECO:0000256" key="5">
    <source>
        <dbReference type="ARBA" id="ARBA00022723"/>
    </source>
</evidence>
<feature type="binding site" evidence="14">
    <location>
        <position position="456"/>
    </location>
    <ligand>
        <name>Zn(2+)</name>
        <dbReference type="ChEBI" id="CHEBI:29105"/>
        <note>catalytic</note>
    </ligand>
</feature>
<sequence length="693" mass="76764">MDFNQFNRGDGAEKKDKKGKDNGPVAPSFFSNMLTVLLVFLLIVSAYSFFADKKAKIEVVSLSQLATDVRQVRISTIDIEGTDLHLTYVDGMKKESKKELEASFSDTMKNYGVLPEELSAVKVAIKEPSGLAYWLYALAPFFFPLLFLGIIIWFLTRQVKQSGGMQAFSFGQSKARVIYPDDTAQKVTFKDVAGVKEAKEELQEIVEFLREPKKFLEIGAQIPKGVMLMGGPGTGKTLLARAVAGEAGVPFFHLSGSEFVEMFVGVGASRVRDLFRMVKKEAPAIIFIDEIDAVGRVRGGGVGGGNDEREQTLNQILVEMDGFEPNEKVIVMAATNRPDVLDPALLRPGRFDRRVILDLPDLADREQILTIHARKKPLGEDVNLHVIAERTPGFSGADLYSLMNEGAILAARESRKKVSQYDLIRSIEKVMIGPERKSHILNTDEKKITAYHEGGHALLASLLAYADPVHKISIISRGHAAGYTLKLPLEERVFHSRKEFLDDITVSLGGYVAELMMFDDLTTGPSNDLQVATGLARDMVSKYGMSSTMGPIAFEASGSILLGRGGFVEREYSQDVARRIDIEVEKIMNDCLVRAKDLLIKYKPVLDAIAMELIRVESIEREEYEKLLTLHGIKPKVKIGDEVYVAPQANPNAVPTVTHGHVESHVGLLKEKSEGEENDEIKPVRRQKRHDGT</sequence>
<keyword evidence="6 14" id="KW-0547">Nucleotide-binding</keyword>
<dbReference type="PROSITE" id="PS00674">
    <property type="entry name" value="AAA"/>
    <property type="match status" value="1"/>
</dbReference>
<keyword evidence="12 14" id="KW-0472">Membrane</keyword>
<dbReference type="Pfam" id="PF00004">
    <property type="entry name" value="AAA"/>
    <property type="match status" value="1"/>
</dbReference>
<evidence type="ECO:0000259" key="17">
    <source>
        <dbReference type="SMART" id="SM00382"/>
    </source>
</evidence>
<dbReference type="Gene3D" id="1.10.8.60">
    <property type="match status" value="1"/>
</dbReference>
<evidence type="ECO:0000256" key="4">
    <source>
        <dbReference type="ARBA" id="ARBA00022692"/>
    </source>
</evidence>
<evidence type="ECO:0000256" key="13">
    <source>
        <dbReference type="ARBA" id="ARBA00061570"/>
    </source>
</evidence>
<keyword evidence="11 14" id="KW-0482">Metalloprotease</keyword>
<dbReference type="PANTHER" id="PTHR23076:SF97">
    <property type="entry name" value="ATP-DEPENDENT ZINC METALLOPROTEASE YME1L1"/>
    <property type="match status" value="1"/>
</dbReference>
<dbReference type="SUPFAM" id="SSF140990">
    <property type="entry name" value="FtsH protease domain-like"/>
    <property type="match status" value="1"/>
</dbReference>
<dbReference type="AlphaFoldDB" id="A0A1G2CY92"/>
<comment type="subunit">
    <text evidence="14">Homohexamer.</text>
</comment>
<feature type="region of interest" description="Disordered" evidence="16">
    <location>
        <begin position="1"/>
        <end position="21"/>
    </location>
</feature>
<feature type="region of interest" description="Disordered" evidence="16">
    <location>
        <begin position="668"/>
        <end position="693"/>
    </location>
</feature>
<dbReference type="FunFam" id="3.40.50.300:FF:000001">
    <property type="entry name" value="ATP-dependent zinc metalloprotease FtsH"/>
    <property type="match status" value="1"/>
</dbReference>
<evidence type="ECO:0000313" key="18">
    <source>
        <dbReference type="EMBL" id="OGZ06353.1"/>
    </source>
</evidence>
<dbReference type="Proteomes" id="UP000177122">
    <property type="component" value="Unassembled WGS sequence"/>
</dbReference>
<comment type="subcellular location">
    <subcellularLocation>
        <location evidence="14">Cell membrane</location>
        <topology evidence="14">Multi-pass membrane protein</topology>
        <orientation evidence="14">Cytoplasmic side</orientation>
    </subcellularLocation>
    <subcellularLocation>
        <location evidence="1">Membrane</location>
    </subcellularLocation>
</comment>
<dbReference type="Pfam" id="PF17862">
    <property type="entry name" value="AAA_lid_3"/>
    <property type="match status" value="1"/>
</dbReference>
<dbReference type="GO" id="GO:0005886">
    <property type="term" value="C:plasma membrane"/>
    <property type="evidence" value="ECO:0007669"/>
    <property type="project" value="UniProtKB-SubCell"/>
</dbReference>
<keyword evidence="7 14" id="KW-0378">Hydrolase</keyword>
<dbReference type="InterPro" id="IPR003959">
    <property type="entry name" value="ATPase_AAA_core"/>
</dbReference>
<dbReference type="GO" id="GO:0030163">
    <property type="term" value="P:protein catabolic process"/>
    <property type="evidence" value="ECO:0007669"/>
    <property type="project" value="UniProtKB-UniRule"/>
</dbReference>
<reference evidence="18 19" key="1">
    <citation type="journal article" date="2016" name="Nat. Commun.">
        <title>Thousands of microbial genomes shed light on interconnected biogeochemical processes in an aquifer system.</title>
        <authorList>
            <person name="Anantharaman K."/>
            <person name="Brown C.T."/>
            <person name="Hug L.A."/>
            <person name="Sharon I."/>
            <person name="Castelle C.J."/>
            <person name="Probst A.J."/>
            <person name="Thomas B.C."/>
            <person name="Singh A."/>
            <person name="Wilkins M.J."/>
            <person name="Karaoz U."/>
            <person name="Brodie E.L."/>
            <person name="Williams K.H."/>
            <person name="Hubbard S.S."/>
            <person name="Banfield J.F."/>
        </authorList>
    </citation>
    <scope>NUCLEOTIDE SEQUENCE [LARGE SCALE GENOMIC DNA]</scope>
</reference>
<dbReference type="Gene3D" id="1.20.58.760">
    <property type="entry name" value="Peptidase M41"/>
    <property type="match status" value="1"/>
</dbReference>
<evidence type="ECO:0000256" key="3">
    <source>
        <dbReference type="ARBA" id="ARBA00022670"/>
    </source>
</evidence>
<feature type="active site" evidence="14">
    <location>
        <position position="453"/>
    </location>
</feature>